<evidence type="ECO:0000256" key="1">
    <source>
        <dbReference type="SAM" id="Phobius"/>
    </source>
</evidence>
<feature type="transmembrane region" description="Helical" evidence="1">
    <location>
        <begin position="81"/>
        <end position="102"/>
    </location>
</feature>
<dbReference type="Proteomes" id="UP000317550">
    <property type="component" value="Chromosome"/>
</dbReference>
<gene>
    <name evidence="2" type="ORF">FNU76_04425</name>
</gene>
<feature type="transmembrane region" description="Helical" evidence="1">
    <location>
        <begin position="54"/>
        <end position="74"/>
    </location>
</feature>
<reference evidence="3" key="1">
    <citation type="submission" date="2019-07" db="EMBL/GenBank/DDBJ databases">
        <title>Chitinimonas sp. nov., isolated from Ny-Alesund, arctica soil.</title>
        <authorList>
            <person name="Xu Q."/>
            <person name="Peng F."/>
        </authorList>
    </citation>
    <scope>NUCLEOTIDE SEQUENCE [LARGE SCALE GENOMIC DNA]</scope>
    <source>
        <strain evidence="3">R3-44</strain>
    </source>
</reference>
<protein>
    <submittedName>
        <fullName evidence="2">Uncharacterized protein</fullName>
    </submittedName>
</protein>
<name>A0A516SBY2_9NEIS</name>
<keyword evidence="1" id="KW-0812">Transmembrane</keyword>
<keyword evidence="3" id="KW-1185">Reference proteome</keyword>
<dbReference type="KEGG" id="cari:FNU76_04425"/>
<evidence type="ECO:0000313" key="3">
    <source>
        <dbReference type="Proteomes" id="UP000317550"/>
    </source>
</evidence>
<dbReference type="AlphaFoldDB" id="A0A516SBY2"/>
<proteinExistence type="predicted"/>
<organism evidence="2 3">
    <name type="scientific">Chitinimonas arctica</name>
    <dbReference type="NCBI Taxonomy" id="2594795"/>
    <lineage>
        <taxon>Bacteria</taxon>
        <taxon>Pseudomonadati</taxon>
        <taxon>Pseudomonadota</taxon>
        <taxon>Betaproteobacteria</taxon>
        <taxon>Neisseriales</taxon>
        <taxon>Chitinibacteraceae</taxon>
        <taxon>Chitinimonas</taxon>
    </lineage>
</organism>
<keyword evidence="1" id="KW-1133">Transmembrane helix</keyword>
<accession>A0A516SBY2</accession>
<sequence length="149" mass="16663">MTQFHAKVLHVEKTFDIAWGRVARLLKALGRLLVLLAVYQIGEESVASLLADDLLGMALSVAITMGLIGISGWVKWPEAAITLFFMEIVYTILVLMMMNVDFFLGHLSLFFTEWVTHGVMPVRLLAGVLAYCLGKHLRSLIDRRMGNTI</sequence>
<feature type="transmembrane region" description="Helical" evidence="1">
    <location>
        <begin position="114"/>
        <end position="134"/>
    </location>
</feature>
<keyword evidence="1" id="KW-0472">Membrane</keyword>
<evidence type="ECO:0000313" key="2">
    <source>
        <dbReference type="EMBL" id="QDQ25656.1"/>
    </source>
</evidence>
<dbReference type="EMBL" id="CP041730">
    <property type="protein sequence ID" value="QDQ25656.1"/>
    <property type="molecule type" value="Genomic_DNA"/>
</dbReference>